<keyword evidence="4" id="KW-1185">Reference proteome</keyword>
<dbReference type="GO" id="GO:0003677">
    <property type="term" value="F:DNA binding"/>
    <property type="evidence" value="ECO:0007669"/>
    <property type="project" value="UniProtKB-KW"/>
</dbReference>
<dbReference type="SUPFAM" id="SSF46955">
    <property type="entry name" value="Putative DNA-binding domain"/>
    <property type="match status" value="1"/>
</dbReference>
<organism evidence="3 4">
    <name type="scientific">Brevibacillus fluminis</name>
    <dbReference type="NCBI Taxonomy" id="511487"/>
    <lineage>
        <taxon>Bacteria</taxon>
        <taxon>Bacillati</taxon>
        <taxon>Bacillota</taxon>
        <taxon>Bacilli</taxon>
        <taxon>Bacillales</taxon>
        <taxon>Paenibacillaceae</taxon>
        <taxon>Brevibacillus</taxon>
    </lineage>
</organism>
<dbReference type="EMBL" id="RHHQ01000028">
    <property type="protein sequence ID" value="RNB79551.1"/>
    <property type="molecule type" value="Genomic_DNA"/>
</dbReference>
<dbReference type="PROSITE" id="PS50937">
    <property type="entry name" value="HTH_MERR_2"/>
    <property type="match status" value="1"/>
</dbReference>
<dbReference type="PRINTS" id="PR00040">
    <property type="entry name" value="HTHMERR"/>
</dbReference>
<name>A0A3M8CW14_9BACL</name>
<reference evidence="3 4" key="1">
    <citation type="submission" date="2018-10" db="EMBL/GenBank/DDBJ databases">
        <title>Phylogenomics of Brevibacillus.</title>
        <authorList>
            <person name="Dunlap C."/>
        </authorList>
    </citation>
    <scope>NUCLEOTIDE SEQUENCE [LARGE SCALE GENOMIC DNA]</scope>
    <source>
        <strain evidence="3 4">JCM 15716</strain>
    </source>
</reference>
<evidence type="ECO:0000256" key="1">
    <source>
        <dbReference type="ARBA" id="ARBA00023125"/>
    </source>
</evidence>
<comment type="caution">
    <text evidence="3">The sequence shown here is derived from an EMBL/GenBank/DDBJ whole genome shotgun (WGS) entry which is preliminary data.</text>
</comment>
<dbReference type="GO" id="GO:0003700">
    <property type="term" value="F:DNA-binding transcription factor activity"/>
    <property type="evidence" value="ECO:0007669"/>
    <property type="project" value="InterPro"/>
</dbReference>
<dbReference type="PANTHER" id="PTHR30204">
    <property type="entry name" value="REDOX-CYCLING DRUG-SENSING TRANSCRIPTIONAL ACTIVATOR SOXR"/>
    <property type="match status" value="1"/>
</dbReference>
<dbReference type="Gene3D" id="1.10.1660.10">
    <property type="match status" value="1"/>
</dbReference>
<dbReference type="CDD" id="cd01106">
    <property type="entry name" value="HTH_TipAL-Mta"/>
    <property type="match status" value="1"/>
</dbReference>
<dbReference type="OrthoDB" id="1894615at2"/>
<dbReference type="InterPro" id="IPR047057">
    <property type="entry name" value="MerR_fam"/>
</dbReference>
<dbReference type="InterPro" id="IPR000551">
    <property type="entry name" value="MerR-type_HTH_dom"/>
</dbReference>
<gene>
    <name evidence="3" type="ORF">EDM56_28925</name>
</gene>
<feature type="domain" description="HTH merR-type" evidence="2">
    <location>
        <begin position="4"/>
        <end position="73"/>
    </location>
</feature>
<dbReference type="SMART" id="SM00422">
    <property type="entry name" value="HTH_MERR"/>
    <property type="match status" value="1"/>
</dbReference>
<dbReference type="PANTHER" id="PTHR30204:SF90">
    <property type="entry name" value="HTH-TYPE TRANSCRIPTIONAL ACTIVATOR MTA"/>
    <property type="match status" value="1"/>
</dbReference>
<dbReference type="Proteomes" id="UP000271031">
    <property type="component" value="Unassembled WGS sequence"/>
</dbReference>
<protein>
    <submittedName>
        <fullName evidence="3">MerR family transcriptional regulator</fullName>
    </submittedName>
</protein>
<evidence type="ECO:0000259" key="2">
    <source>
        <dbReference type="PROSITE" id="PS50937"/>
    </source>
</evidence>
<sequence length="169" mass="19676">MKQQWKVGELAKMAGITIRTLRFYDQIGLFSPSGYSQSGYRLYTEKDISRLQQILSLKELGLSLEQIKAVLDGDQLSLSDIVTIQIDSLKESIRMQQKLLHELENVSSRMQRNEPFTVEQFMNIIRTMRMKHEKFFAERKSSMDLHLDRLGEYLDEHPEEPGQGGFDCE</sequence>
<dbReference type="RefSeq" id="WP_122921402.1">
    <property type="nucleotide sequence ID" value="NZ_RHHQ01000028.1"/>
</dbReference>
<dbReference type="InterPro" id="IPR009061">
    <property type="entry name" value="DNA-bd_dom_put_sf"/>
</dbReference>
<accession>A0A3M8CW14</accession>
<dbReference type="AlphaFoldDB" id="A0A3M8CW14"/>
<proteinExistence type="predicted"/>
<keyword evidence="1" id="KW-0238">DNA-binding</keyword>
<dbReference type="PROSITE" id="PS00552">
    <property type="entry name" value="HTH_MERR_1"/>
    <property type="match status" value="1"/>
</dbReference>
<evidence type="ECO:0000313" key="3">
    <source>
        <dbReference type="EMBL" id="RNB79551.1"/>
    </source>
</evidence>
<dbReference type="Pfam" id="PF13411">
    <property type="entry name" value="MerR_1"/>
    <property type="match status" value="1"/>
</dbReference>
<evidence type="ECO:0000313" key="4">
    <source>
        <dbReference type="Proteomes" id="UP000271031"/>
    </source>
</evidence>